<evidence type="ECO:0000259" key="8">
    <source>
        <dbReference type="Pfam" id="PF04239"/>
    </source>
</evidence>
<evidence type="ECO:0000259" key="9">
    <source>
        <dbReference type="Pfam" id="PF20730"/>
    </source>
</evidence>
<dbReference type="Pfam" id="PF04239">
    <property type="entry name" value="DUF421"/>
    <property type="match status" value="1"/>
</dbReference>
<comment type="caution">
    <text evidence="10">The sequence shown here is derived from an EMBL/GenBank/DDBJ whole genome shotgun (WGS) entry which is preliminary data.</text>
</comment>
<protein>
    <submittedName>
        <fullName evidence="10">DUF421 domain-containing protein</fullName>
    </submittedName>
</protein>
<keyword evidence="4 7" id="KW-0812">Transmembrane</keyword>
<evidence type="ECO:0000256" key="7">
    <source>
        <dbReference type="SAM" id="Phobius"/>
    </source>
</evidence>
<dbReference type="InterPro" id="IPR007353">
    <property type="entry name" value="DUF421"/>
</dbReference>
<dbReference type="RefSeq" id="WP_341416919.1">
    <property type="nucleotide sequence ID" value="NZ_JBBPCC010000011.1"/>
</dbReference>
<evidence type="ECO:0000256" key="2">
    <source>
        <dbReference type="ARBA" id="ARBA00006448"/>
    </source>
</evidence>
<evidence type="ECO:0000256" key="4">
    <source>
        <dbReference type="ARBA" id="ARBA00022692"/>
    </source>
</evidence>
<dbReference type="InterPro" id="IPR048454">
    <property type="entry name" value="YetF_N"/>
</dbReference>
<gene>
    <name evidence="10" type="ORF">WMW72_18035</name>
</gene>
<dbReference type="EMBL" id="JBBPCC010000011">
    <property type="protein sequence ID" value="MEK8129807.1"/>
    <property type="molecule type" value="Genomic_DNA"/>
</dbReference>
<proteinExistence type="inferred from homology"/>
<keyword evidence="5 7" id="KW-1133">Transmembrane helix</keyword>
<sequence length="237" mass="27134">MNEYIYTFFRTIAAFAMLLIIARILGKQMLSNMTFHDFVTGITLGSMAANLAFNVKIQSAHFFISLAVITAISFGISVLSLQSRKARKWITSSPTILIEGGKILEQNMKKIKCSLDALNQSLREKDIFDIEEVEYAVMEDNGKLSVLKKPQYRNVTLEDLHRSAKSTKNFPIELIMDGQLIKENLTQHEVSQRWLETELDKRKKRIDDVFYAVKSTSGKLILDFYDDGLKRPIDQEN</sequence>
<evidence type="ECO:0000256" key="1">
    <source>
        <dbReference type="ARBA" id="ARBA00004651"/>
    </source>
</evidence>
<evidence type="ECO:0000256" key="6">
    <source>
        <dbReference type="ARBA" id="ARBA00023136"/>
    </source>
</evidence>
<dbReference type="PANTHER" id="PTHR34582">
    <property type="entry name" value="UPF0702 TRANSMEMBRANE PROTEIN YCAP"/>
    <property type="match status" value="1"/>
</dbReference>
<feature type="transmembrane region" description="Helical" evidence="7">
    <location>
        <begin position="6"/>
        <end position="26"/>
    </location>
</feature>
<feature type="domain" description="YetF C-terminal" evidence="8">
    <location>
        <begin position="82"/>
        <end position="212"/>
    </location>
</feature>
<feature type="domain" description="YetF-like N-terminal transmembrane" evidence="9">
    <location>
        <begin position="4"/>
        <end position="74"/>
    </location>
</feature>
<reference evidence="10 11" key="1">
    <citation type="submission" date="2024-04" db="EMBL/GenBank/DDBJ databases">
        <title>draft genome sequnece of Paenibacillus filicis.</title>
        <authorList>
            <person name="Kim D.-U."/>
        </authorList>
    </citation>
    <scope>NUCLEOTIDE SEQUENCE [LARGE SCALE GENOMIC DNA]</scope>
    <source>
        <strain evidence="10 11">KACC14197</strain>
    </source>
</reference>
<dbReference type="PANTHER" id="PTHR34582:SF7">
    <property type="entry name" value="UPF0702 TRANSMEMBRANE PROTEIN YDFS"/>
    <property type="match status" value="1"/>
</dbReference>
<evidence type="ECO:0000313" key="11">
    <source>
        <dbReference type="Proteomes" id="UP001469365"/>
    </source>
</evidence>
<comment type="subcellular location">
    <subcellularLocation>
        <location evidence="1">Cell membrane</location>
        <topology evidence="1">Multi-pass membrane protein</topology>
    </subcellularLocation>
</comment>
<dbReference type="InterPro" id="IPR023090">
    <property type="entry name" value="UPF0702_alpha/beta_dom_sf"/>
</dbReference>
<evidence type="ECO:0000256" key="3">
    <source>
        <dbReference type="ARBA" id="ARBA00022475"/>
    </source>
</evidence>
<feature type="transmembrane region" description="Helical" evidence="7">
    <location>
        <begin position="61"/>
        <end position="81"/>
    </location>
</feature>
<name>A0ABU9DNN4_9BACL</name>
<dbReference type="Proteomes" id="UP001469365">
    <property type="component" value="Unassembled WGS sequence"/>
</dbReference>
<dbReference type="Pfam" id="PF20730">
    <property type="entry name" value="YetF_N"/>
    <property type="match status" value="1"/>
</dbReference>
<comment type="similarity">
    <text evidence="2">Belongs to the UPF0702 family.</text>
</comment>
<keyword evidence="11" id="KW-1185">Reference proteome</keyword>
<feature type="transmembrane region" description="Helical" evidence="7">
    <location>
        <begin position="38"/>
        <end position="55"/>
    </location>
</feature>
<dbReference type="Gene3D" id="3.30.240.20">
    <property type="entry name" value="bsu07140 like domains"/>
    <property type="match status" value="2"/>
</dbReference>
<evidence type="ECO:0000313" key="10">
    <source>
        <dbReference type="EMBL" id="MEK8129807.1"/>
    </source>
</evidence>
<organism evidence="10 11">
    <name type="scientific">Paenibacillus filicis</name>
    <dbReference type="NCBI Taxonomy" id="669464"/>
    <lineage>
        <taxon>Bacteria</taxon>
        <taxon>Bacillati</taxon>
        <taxon>Bacillota</taxon>
        <taxon>Bacilli</taxon>
        <taxon>Bacillales</taxon>
        <taxon>Paenibacillaceae</taxon>
        <taxon>Paenibacillus</taxon>
    </lineage>
</organism>
<evidence type="ECO:0000256" key="5">
    <source>
        <dbReference type="ARBA" id="ARBA00022989"/>
    </source>
</evidence>
<keyword evidence="3" id="KW-1003">Cell membrane</keyword>
<accession>A0ABU9DNN4</accession>
<keyword evidence="6 7" id="KW-0472">Membrane</keyword>